<dbReference type="Gene3D" id="3.90.226.10">
    <property type="entry name" value="2-enoyl-CoA Hydratase, Chain A, domain 1"/>
    <property type="match status" value="1"/>
</dbReference>
<proteinExistence type="predicted"/>
<dbReference type="STRING" id="571913.VV02_03220"/>
<accession>A0A0K1JPU2</accession>
<dbReference type="SUPFAM" id="SSF52096">
    <property type="entry name" value="ClpP/crotonase"/>
    <property type="match status" value="1"/>
</dbReference>
<evidence type="ECO:0000256" key="1">
    <source>
        <dbReference type="ARBA" id="ARBA00023098"/>
    </source>
</evidence>
<dbReference type="PANTHER" id="PTHR11941:SF75">
    <property type="entry name" value="ENOYL-COA HYDRATASE_ISOMERASE FAMILY PROTEIN"/>
    <property type="match status" value="1"/>
</dbReference>
<gene>
    <name evidence="2" type="ORF">VV02_03220</name>
</gene>
<dbReference type="GO" id="GO:0004165">
    <property type="term" value="F:delta(3)-delta(2)-enoyl-CoA isomerase activity"/>
    <property type="evidence" value="ECO:0007669"/>
    <property type="project" value="TreeGrafter"/>
</dbReference>
<dbReference type="PATRIC" id="fig|571913.6.peg.659"/>
<dbReference type="InterPro" id="IPR029045">
    <property type="entry name" value="ClpP/crotonase-like_dom_sf"/>
</dbReference>
<dbReference type="PANTHER" id="PTHR11941">
    <property type="entry name" value="ENOYL-COA HYDRATASE-RELATED"/>
    <property type="match status" value="1"/>
</dbReference>
<reference evidence="2 3" key="1">
    <citation type="submission" date="2015-03" db="EMBL/GenBank/DDBJ databases">
        <title>Luteipulveratus halotolerans sp. nov., a novel actinobacterium (Dermacoccaceae) from Sarawak, Malaysia.</title>
        <authorList>
            <person name="Juboi H."/>
            <person name="Basik A."/>
            <person name="Shamsul S.S."/>
            <person name="Arnold P."/>
            <person name="Schmitt E.K."/>
            <person name="Sanglier J.-J."/>
            <person name="Yeo T."/>
        </authorList>
    </citation>
    <scope>NUCLEOTIDE SEQUENCE [LARGE SCALE GENOMIC DNA]</scope>
    <source>
        <strain evidence="2 3">MN07-A0370</strain>
    </source>
</reference>
<dbReference type="AlphaFoldDB" id="A0A0K1JPU2"/>
<name>A0A0K1JPU2_9MICO</name>
<sequence>MVTLRQDGEVFVLDLGDDENRFSPKWLSQVETYLDVVEHTEGERALVTCATGKYFSNGLDLAWLGQHLDEYDRYLERVHALFERFLTLPFVTVAACQGHTYAAGAMLSLAHDIRVMRSDRGFWCLPEASLRMPFTPGMSALIRSRLTPQTAHRAMVTGQRYGGADAAAAGIVDYAVDEDDVLPAALGLAAGHQQLAGDNLGAIKAEMYAPVVAALTGALTPVE</sequence>
<evidence type="ECO:0000313" key="2">
    <source>
        <dbReference type="EMBL" id="AKU18595.1"/>
    </source>
</evidence>
<dbReference type="GO" id="GO:0006635">
    <property type="term" value="P:fatty acid beta-oxidation"/>
    <property type="evidence" value="ECO:0007669"/>
    <property type="project" value="TreeGrafter"/>
</dbReference>
<keyword evidence="1" id="KW-0443">Lipid metabolism</keyword>
<keyword evidence="3" id="KW-1185">Reference proteome</keyword>
<dbReference type="Pfam" id="PF00378">
    <property type="entry name" value="ECH_1"/>
    <property type="match status" value="1"/>
</dbReference>
<dbReference type="CDD" id="cd06558">
    <property type="entry name" value="crotonase-like"/>
    <property type="match status" value="1"/>
</dbReference>
<protein>
    <submittedName>
        <fullName evidence="2">Enoyl-CoA hydratase</fullName>
    </submittedName>
</protein>
<evidence type="ECO:0000313" key="3">
    <source>
        <dbReference type="Proteomes" id="UP000066480"/>
    </source>
</evidence>
<dbReference type="EMBL" id="CP011112">
    <property type="protein sequence ID" value="AKU18595.1"/>
    <property type="molecule type" value="Genomic_DNA"/>
</dbReference>
<organism evidence="2 3">
    <name type="scientific">Luteipulveratus mongoliensis</name>
    <dbReference type="NCBI Taxonomy" id="571913"/>
    <lineage>
        <taxon>Bacteria</taxon>
        <taxon>Bacillati</taxon>
        <taxon>Actinomycetota</taxon>
        <taxon>Actinomycetes</taxon>
        <taxon>Micrococcales</taxon>
        <taxon>Dermacoccaceae</taxon>
        <taxon>Luteipulveratus</taxon>
    </lineage>
</organism>
<dbReference type="KEGG" id="lmoi:VV02_03220"/>
<dbReference type="Proteomes" id="UP000066480">
    <property type="component" value="Chromosome"/>
</dbReference>
<dbReference type="InterPro" id="IPR001753">
    <property type="entry name" value="Enoyl-CoA_hydra/iso"/>
</dbReference>
<dbReference type="FunFam" id="3.90.226.10:FF:000049">
    <property type="entry name" value="Enoyl-CoA delta isomerase 3"/>
    <property type="match status" value="1"/>
</dbReference>